<dbReference type="GO" id="GO:0009279">
    <property type="term" value="C:cell outer membrane"/>
    <property type="evidence" value="ECO:0007669"/>
    <property type="project" value="UniProtKB-SubCell"/>
</dbReference>
<accession>A0A1H5XC91</accession>
<sequence>MNTPKQPLPTVTPFRMKPVCRVLRNIAVSCALTSPAVLLPMQAVHAAEQSVPGAQSYSIEPGSLGSVLSQFASDSNIVLSFSAELTASLQSQGLNGRYNVEQGFAQLLSGTGLYVVKQGAADYVLERVEQDGSVVLDPVQVLGEGVNQGYMAVSSRSASKTDTPLLETAQSISVITEQQLQDRQPQTVDQAVAYTAGVRVEASGLDPRFDVITLRGFPTVYNGDFLDGLRQPNSGWLSYFATQPYNLERIDVVKGPDSVLYGQISPGGLVNRVSKRPREDAEQEVQVQVGSHDHLQGQFDLGGSLNPDVQVRLVGLVRDAQTDIEQVDNDVKMLAPTLHWQIGDRTDITFISQYQERLTSASPRPYQDGEKLTHFWAGDEDFDKLDQEQWAVGYELNHVFNEHLELQQNVRYGEVDTTNQYLSPGTLSGSTLSRSSVGLYEDMQSLSTDTRLVARFAQGELQHKVLLGLDYADLEHEVIYAGGSAPSIDMDNPDYSQSVPRPTSVWTDSSGKTHRTGVYLQDQVKIDNWHLTAGVRRDWVRDETRNNLTGITDKTDDEKNTWRFGALYAFDSGISPYFSYAQSFVPESGSDVNGNSFDPTEGEQFELGLKYQPQDTEALFTAALYEITESNRTTTDLDNPGFSVQTGEVRTRGVELEAVGNVSENLRLTASYNYNQAELSADNDGNEGNDLANTPRHLASVWLDYDVPAIERLSLSGGTRYIGSEYIDNANSDKNEAYHLVDLAARYEFGGSLDGVRLNINATNVFDEEHISCEGAYCYRGAGRSLIASLAYRW</sequence>
<keyword evidence="7 16" id="KW-0732">Signal</keyword>
<dbReference type="InterPro" id="IPR037066">
    <property type="entry name" value="Plug_dom_sf"/>
</dbReference>
<evidence type="ECO:0000256" key="8">
    <source>
        <dbReference type="ARBA" id="ARBA00023004"/>
    </source>
</evidence>
<feature type="signal peptide" evidence="16">
    <location>
        <begin position="1"/>
        <end position="46"/>
    </location>
</feature>
<keyword evidence="19" id="KW-1185">Reference proteome</keyword>
<keyword evidence="12" id="KW-0675">Receptor</keyword>
<dbReference type="GO" id="GO:0015891">
    <property type="term" value="P:siderophore transport"/>
    <property type="evidence" value="ECO:0007669"/>
    <property type="project" value="InterPro"/>
</dbReference>
<dbReference type="Proteomes" id="UP000236745">
    <property type="component" value="Unassembled WGS sequence"/>
</dbReference>
<reference evidence="18 19" key="1">
    <citation type="submission" date="2016-10" db="EMBL/GenBank/DDBJ databases">
        <authorList>
            <person name="de Groot N.N."/>
        </authorList>
    </citation>
    <scope>NUCLEOTIDE SEQUENCE [LARGE SCALE GENOMIC DNA]</scope>
    <source>
        <strain evidence="18 19">DSM 22012</strain>
    </source>
</reference>
<dbReference type="AlphaFoldDB" id="A0A1H5XC91"/>
<dbReference type="PANTHER" id="PTHR32552:SF68">
    <property type="entry name" value="FERRICHROME OUTER MEMBRANE TRANSPORTER_PHAGE RECEPTOR"/>
    <property type="match status" value="1"/>
</dbReference>
<evidence type="ECO:0000256" key="4">
    <source>
        <dbReference type="ARBA" id="ARBA00022452"/>
    </source>
</evidence>
<evidence type="ECO:0000256" key="16">
    <source>
        <dbReference type="SAM" id="SignalP"/>
    </source>
</evidence>
<organism evidence="18 19">
    <name type="scientific">Marinobacterium lutimaris</name>
    <dbReference type="NCBI Taxonomy" id="568106"/>
    <lineage>
        <taxon>Bacteria</taxon>
        <taxon>Pseudomonadati</taxon>
        <taxon>Pseudomonadota</taxon>
        <taxon>Gammaproteobacteria</taxon>
        <taxon>Oceanospirillales</taxon>
        <taxon>Oceanospirillaceae</taxon>
        <taxon>Marinobacterium</taxon>
    </lineage>
</organism>
<keyword evidence="5" id="KW-0410">Iron transport</keyword>
<keyword evidence="4 14" id="KW-1134">Transmembrane beta strand</keyword>
<evidence type="ECO:0000256" key="1">
    <source>
        <dbReference type="ARBA" id="ARBA00004571"/>
    </source>
</evidence>
<gene>
    <name evidence="18" type="ORF">SAMN05444390_1011331</name>
</gene>
<dbReference type="InterPro" id="IPR039426">
    <property type="entry name" value="TonB-dep_rcpt-like"/>
</dbReference>
<dbReference type="InterPro" id="IPR011662">
    <property type="entry name" value="Secretin/TonB_short_N"/>
</dbReference>
<protein>
    <submittedName>
        <fullName evidence="18">Iron complex outermembrane recepter protein</fullName>
    </submittedName>
</protein>
<dbReference type="InterPro" id="IPR000531">
    <property type="entry name" value="Beta-barrel_TonB"/>
</dbReference>
<keyword evidence="13 14" id="KW-0998">Cell outer membrane</keyword>
<dbReference type="GO" id="GO:0015344">
    <property type="term" value="F:siderophore uptake transmembrane transporter activity"/>
    <property type="evidence" value="ECO:0007669"/>
    <property type="project" value="TreeGrafter"/>
</dbReference>
<dbReference type="SMART" id="SM00965">
    <property type="entry name" value="STN"/>
    <property type="match status" value="1"/>
</dbReference>
<evidence type="ECO:0000256" key="6">
    <source>
        <dbReference type="ARBA" id="ARBA00022692"/>
    </source>
</evidence>
<dbReference type="PANTHER" id="PTHR32552">
    <property type="entry name" value="FERRICHROME IRON RECEPTOR-RELATED"/>
    <property type="match status" value="1"/>
</dbReference>
<name>A0A1H5XC91_9GAMM</name>
<evidence type="ECO:0000256" key="13">
    <source>
        <dbReference type="ARBA" id="ARBA00023237"/>
    </source>
</evidence>
<comment type="similarity">
    <text evidence="2 14 15">Belongs to the TonB-dependent receptor family.</text>
</comment>
<keyword evidence="10 15" id="KW-0798">TonB box</keyword>
<dbReference type="Pfam" id="PF00593">
    <property type="entry name" value="TonB_dep_Rec_b-barrel"/>
    <property type="match status" value="1"/>
</dbReference>
<dbReference type="Pfam" id="PF07660">
    <property type="entry name" value="STN"/>
    <property type="match status" value="1"/>
</dbReference>
<evidence type="ECO:0000256" key="15">
    <source>
        <dbReference type="RuleBase" id="RU003357"/>
    </source>
</evidence>
<evidence type="ECO:0000256" key="5">
    <source>
        <dbReference type="ARBA" id="ARBA00022496"/>
    </source>
</evidence>
<dbReference type="NCBIfam" id="TIGR01783">
    <property type="entry name" value="TonB-siderophor"/>
    <property type="match status" value="1"/>
</dbReference>
<evidence type="ECO:0000259" key="17">
    <source>
        <dbReference type="SMART" id="SM00965"/>
    </source>
</evidence>
<dbReference type="GO" id="GO:0038023">
    <property type="term" value="F:signaling receptor activity"/>
    <property type="evidence" value="ECO:0007669"/>
    <property type="project" value="InterPro"/>
</dbReference>
<evidence type="ECO:0000256" key="11">
    <source>
        <dbReference type="ARBA" id="ARBA00023136"/>
    </source>
</evidence>
<dbReference type="FunFam" id="2.170.130.10:FF:000001">
    <property type="entry name" value="Catecholate siderophore TonB-dependent receptor"/>
    <property type="match status" value="1"/>
</dbReference>
<feature type="chain" id="PRO_5009289286" evidence="16">
    <location>
        <begin position="47"/>
        <end position="794"/>
    </location>
</feature>
<evidence type="ECO:0000256" key="14">
    <source>
        <dbReference type="PROSITE-ProRule" id="PRU01360"/>
    </source>
</evidence>
<evidence type="ECO:0000256" key="3">
    <source>
        <dbReference type="ARBA" id="ARBA00022448"/>
    </source>
</evidence>
<evidence type="ECO:0000256" key="7">
    <source>
        <dbReference type="ARBA" id="ARBA00022729"/>
    </source>
</evidence>
<keyword evidence="11 14" id="KW-0472">Membrane</keyword>
<dbReference type="Pfam" id="PF07715">
    <property type="entry name" value="Plug"/>
    <property type="match status" value="1"/>
</dbReference>
<evidence type="ECO:0000256" key="10">
    <source>
        <dbReference type="ARBA" id="ARBA00023077"/>
    </source>
</evidence>
<evidence type="ECO:0000256" key="12">
    <source>
        <dbReference type="ARBA" id="ARBA00023170"/>
    </source>
</evidence>
<feature type="domain" description="Secretin/TonB short N-terminal" evidence="17">
    <location>
        <begin position="77"/>
        <end position="128"/>
    </location>
</feature>
<dbReference type="InterPro" id="IPR012910">
    <property type="entry name" value="Plug_dom"/>
</dbReference>
<dbReference type="CDD" id="cd01347">
    <property type="entry name" value="ligand_gated_channel"/>
    <property type="match status" value="1"/>
</dbReference>
<keyword evidence="8" id="KW-0408">Iron</keyword>
<dbReference type="Gene3D" id="2.170.130.10">
    <property type="entry name" value="TonB-dependent receptor, plug domain"/>
    <property type="match status" value="1"/>
</dbReference>
<dbReference type="InterPro" id="IPR010105">
    <property type="entry name" value="TonB_sidphr_rcpt"/>
</dbReference>
<dbReference type="SUPFAM" id="SSF56935">
    <property type="entry name" value="Porins"/>
    <property type="match status" value="1"/>
</dbReference>
<evidence type="ECO:0000313" key="19">
    <source>
        <dbReference type="Proteomes" id="UP000236745"/>
    </source>
</evidence>
<dbReference type="Gene3D" id="2.40.170.20">
    <property type="entry name" value="TonB-dependent receptor, beta-barrel domain"/>
    <property type="match status" value="1"/>
</dbReference>
<evidence type="ECO:0000256" key="2">
    <source>
        <dbReference type="ARBA" id="ARBA00009810"/>
    </source>
</evidence>
<evidence type="ECO:0000256" key="9">
    <source>
        <dbReference type="ARBA" id="ARBA00023065"/>
    </source>
</evidence>
<dbReference type="InterPro" id="IPR036942">
    <property type="entry name" value="Beta-barrel_TonB_sf"/>
</dbReference>
<dbReference type="EMBL" id="FNVQ01000001">
    <property type="protein sequence ID" value="SEG09060.1"/>
    <property type="molecule type" value="Genomic_DNA"/>
</dbReference>
<dbReference type="PROSITE" id="PS52016">
    <property type="entry name" value="TONB_DEPENDENT_REC_3"/>
    <property type="match status" value="1"/>
</dbReference>
<evidence type="ECO:0000313" key="18">
    <source>
        <dbReference type="EMBL" id="SEG09060.1"/>
    </source>
</evidence>
<proteinExistence type="inferred from homology"/>
<comment type="subcellular location">
    <subcellularLocation>
        <location evidence="1 14">Cell outer membrane</location>
        <topology evidence="1 14">Multi-pass membrane protein</topology>
    </subcellularLocation>
</comment>
<keyword evidence="6 14" id="KW-0812">Transmembrane</keyword>
<keyword evidence="3 14" id="KW-0813">Transport</keyword>
<dbReference type="Gene3D" id="3.55.50.30">
    <property type="match status" value="1"/>
</dbReference>
<keyword evidence="9" id="KW-0406">Ion transport</keyword>